<dbReference type="Pfam" id="PF20256">
    <property type="entry name" value="MoCoBD_2"/>
    <property type="match status" value="1"/>
</dbReference>
<dbReference type="GO" id="GO:0005506">
    <property type="term" value="F:iron ion binding"/>
    <property type="evidence" value="ECO:0007669"/>
    <property type="project" value="InterPro"/>
</dbReference>
<dbReference type="Pfam" id="PF01315">
    <property type="entry name" value="Ald_Xan_dh_C"/>
    <property type="match status" value="1"/>
</dbReference>
<dbReference type="SUPFAM" id="SSF56003">
    <property type="entry name" value="Molybdenum cofactor-binding domain"/>
    <property type="match status" value="1"/>
</dbReference>
<evidence type="ECO:0000313" key="3">
    <source>
        <dbReference type="Proteomes" id="UP000249254"/>
    </source>
</evidence>
<reference evidence="3" key="1">
    <citation type="submission" date="2018-05" db="EMBL/GenBank/DDBJ databases">
        <authorList>
            <person name="Li X."/>
        </authorList>
    </citation>
    <scope>NUCLEOTIDE SEQUENCE [LARGE SCALE GENOMIC DNA]</scope>
    <source>
        <strain evidence="3">LX32</strain>
    </source>
</reference>
<accession>A0A328AEA6</accession>
<comment type="caution">
    <text evidence="2">The sequence shown here is derived from an EMBL/GenBank/DDBJ whole genome shotgun (WGS) entry which is preliminary data.</text>
</comment>
<feature type="domain" description="Aldehyde oxidase/xanthine dehydrogenase a/b hammerhead" evidence="1">
    <location>
        <begin position="35"/>
        <end position="147"/>
    </location>
</feature>
<organism evidence="2 3">
    <name type="scientific">Phenylobacterium soli</name>
    <dbReference type="NCBI Taxonomy" id="2170551"/>
    <lineage>
        <taxon>Bacteria</taxon>
        <taxon>Pseudomonadati</taxon>
        <taxon>Pseudomonadota</taxon>
        <taxon>Alphaproteobacteria</taxon>
        <taxon>Caulobacterales</taxon>
        <taxon>Caulobacteraceae</taxon>
        <taxon>Phenylobacterium</taxon>
    </lineage>
</organism>
<dbReference type="InterPro" id="IPR037165">
    <property type="entry name" value="AldOxase/xan_DH_Mopterin-bd_sf"/>
</dbReference>
<dbReference type="AlphaFoldDB" id="A0A328AEA6"/>
<dbReference type="EMBL" id="QFYQ01000002">
    <property type="protein sequence ID" value="RAK51724.1"/>
    <property type="molecule type" value="Genomic_DNA"/>
</dbReference>
<dbReference type="SMART" id="SM01008">
    <property type="entry name" value="Ald_Xan_dh_C"/>
    <property type="match status" value="1"/>
</dbReference>
<dbReference type="SUPFAM" id="SSF54665">
    <property type="entry name" value="CO dehydrogenase molybdoprotein N-domain-like"/>
    <property type="match status" value="1"/>
</dbReference>
<dbReference type="InterPro" id="IPR036856">
    <property type="entry name" value="Ald_Oxase/Xan_DH_a/b_sf"/>
</dbReference>
<dbReference type="PANTHER" id="PTHR11908:SF123">
    <property type="entry name" value="ALDEHYDE OXIDOREDUCTASE MOLYBDENUM-BINDING SUBUNIT PAOC"/>
    <property type="match status" value="1"/>
</dbReference>
<name>A0A328AEA6_9CAUL</name>
<dbReference type="InterPro" id="IPR046867">
    <property type="entry name" value="AldOxase/xan_DH_MoCoBD2"/>
</dbReference>
<sequence>MSSVTEWAKPNPVTENRSGIIGKAVDRYEGPLKVTGTAPYAYEVEPPTPAAYGSLVLSSIARGRISAIDTAAAEAAPGVKLVWSHRNVPAQAERAKTLDFWSAQPNPALESDRVRYFGQPIAVVVADTLENARAAADLVKVSYEAEPASVDFANSLDEARDPPGESDTLVGDFEGAFAEAPVQIDDVWTTPIQNHIQMEPCATTAWWEDGRCIVHTSVQMVRRTAQSLAMTLKLDKDAVLLRTRYIGGGFGGKGSSYDDLTLAALASRELNQPVKIAYTRQQMMLATIHRPATHMHVRLGAERDGRLTAMSLMTTTHCHRSGAFTEHASNFARSLYAAPNRLTGHRLVKLDLPHAGAMRAPGEAPGMLSLECAMDELAEKLGIDPVELRIRNEPEVDPETGKPFSLRQLVRCMKEGAQMFGWDRRLPRPGQVRDGRWAVGMGMAAAIRGNFLLPAKASFTLDPNGTVTVRQGMTDIGTGTYTVLAQIAAETMGVPLSDVRVEIGDSEMPPAPGSGGQFGAATAGSAALAAGVNLRKAVAELATSDEGSPLFGGEPENVVFQDGVIAIGNRSESLATLITRTRPDGLTAEGEIRPAEDARNWSQHTYGAHFCEVGVDTVTGEVRVRRMLGVFAAGRIINHKTARSQLTGGMIWGIGSALHEVNAVDPRYGSLIAQDMASYLVPVQADVGEIEAIMLEEADDKANPMGIKGVGELGIAGAGAAVANAIYNACGVRVRDYPITPDKLLAQLTAI</sequence>
<protein>
    <submittedName>
        <fullName evidence="2">Xanthine dehydrogenase family protein molybdopterin-binding subunit</fullName>
    </submittedName>
</protein>
<dbReference type="PANTHER" id="PTHR11908">
    <property type="entry name" value="XANTHINE DEHYDROGENASE"/>
    <property type="match status" value="1"/>
</dbReference>
<dbReference type="Gene3D" id="3.90.1170.50">
    <property type="entry name" value="Aldehyde oxidase/xanthine dehydrogenase, a/b hammerhead"/>
    <property type="match status" value="1"/>
</dbReference>
<dbReference type="RefSeq" id="WP_111530286.1">
    <property type="nucleotide sequence ID" value="NZ_JBHRSG010000003.1"/>
</dbReference>
<proteinExistence type="predicted"/>
<gene>
    <name evidence="2" type="ORF">DJ017_17995</name>
</gene>
<dbReference type="InterPro" id="IPR000674">
    <property type="entry name" value="Ald_Oxase/Xan_DH_a/b"/>
</dbReference>
<dbReference type="OrthoDB" id="8428274at2"/>
<dbReference type="InterPro" id="IPR008274">
    <property type="entry name" value="AldOxase/xan_DH_MoCoBD1"/>
</dbReference>
<evidence type="ECO:0000313" key="2">
    <source>
        <dbReference type="EMBL" id="RAK51724.1"/>
    </source>
</evidence>
<dbReference type="InterPro" id="IPR016208">
    <property type="entry name" value="Ald_Oxase/xanthine_DH-like"/>
</dbReference>
<dbReference type="GO" id="GO:0016491">
    <property type="term" value="F:oxidoreductase activity"/>
    <property type="evidence" value="ECO:0007669"/>
    <property type="project" value="InterPro"/>
</dbReference>
<dbReference type="Proteomes" id="UP000249254">
    <property type="component" value="Unassembled WGS sequence"/>
</dbReference>
<evidence type="ECO:0000259" key="1">
    <source>
        <dbReference type="SMART" id="SM01008"/>
    </source>
</evidence>
<dbReference type="Pfam" id="PF02738">
    <property type="entry name" value="MoCoBD_1"/>
    <property type="match status" value="1"/>
</dbReference>
<dbReference type="Gene3D" id="3.30.365.10">
    <property type="entry name" value="Aldehyde oxidase/xanthine dehydrogenase, molybdopterin binding domain"/>
    <property type="match status" value="4"/>
</dbReference>
<keyword evidence="3" id="KW-1185">Reference proteome</keyword>